<dbReference type="SUPFAM" id="SSF51412">
    <property type="entry name" value="Inosine monophosphate dehydrogenase (IMPDH)"/>
    <property type="match status" value="1"/>
</dbReference>
<keyword evidence="4" id="KW-0223">Dioxygenase</keyword>
<accession>A0AA46DYV7</accession>
<dbReference type="Proteomes" id="UP000294678">
    <property type="component" value="Unassembled WGS sequence"/>
</dbReference>
<evidence type="ECO:0000256" key="2">
    <source>
        <dbReference type="ARBA" id="ARBA00022643"/>
    </source>
</evidence>
<sequence>MRFPKLKIADLDVKIPIVQGGMAVKASLSNLAAAVANEGGIGLIAGSALPLDEVKSEIRKAREMTNGIIGINVMFAVTEFKDVVITAMKEGIDLVVCGAGFSRDVFQWGKEYNVPVVPIVSSVKLAKLSQRLGASAIVVEGGNAGGHLGTDDDSWDIVKEIKEAVKIPVIGAGGVVTPEDAKRMFDLGVDGIQMGTRFVATYECNVSEKFKQIYVNAKEGDVVRIDSPAGLPANAIKTRFVERLFNGEIEKPRNCDNCLKHCNHEFCVKEKLLNAHAGNLEDGLYFSGKDVYKVNEIVSVKEVFDKLKAY</sequence>
<dbReference type="CDD" id="cd04730">
    <property type="entry name" value="NPD_like"/>
    <property type="match status" value="1"/>
</dbReference>
<dbReference type="InterPro" id="IPR004136">
    <property type="entry name" value="NMO"/>
</dbReference>
<evidence type="ECO:0000313" key="5">
    <source>
        <dbReference type="Proteomes" id="UP000294678"/>
    </source>
</evidence>
<protein>
    <submittedName>
        <fullName evidence="4">NAD(P)H-dependent flavin oxidoreductase YrpB (Nitropropane dioxygenase family)</fullName>
    </submittedName>
</protein>
<dbReference type="GO" id="GO:0051213">
    <property type="term" value="F:dioxygenase activity"/>
    <property type="evidence" value="ECO:0007669"/>
    <property type="project" value="UniProtKB-KW"/>
</dbReference>
<gene>
    <name evidence="4" type="ORF">EV215_0995</name>
</gene>
<keyword evidence="1" id="KW-0285">Flavoprotein</keyword>
<dbReference type="PANTHER" id="PTHR32332">
    <property type="entry name" value="2-NITROPROPANE DIOXYGENASE"/>
    <property type="match status" value="1"/>
</dbReference>
<dbReference type="EMBL" id="SOBG01000004">
    <property type="protein sequence ID" value="TDT70450.1"/>
    <property type="molecule type" value="Genomic_DNA"/>
</dbReference>
<comment type="caution">
    <text evidence="4">The sequence shown here is derived from an EMBL/GenBank/DDBJ whole genome shotgun (WGS) entry which is preliminary data.</text>
</comment>
<dbReference type="Gene3D" id="3.20.20.70">
    <property type="entry name" value="Aldolase class I"/>
    <property type="match status" value="1"/>
</dbReference>
<dbReference type="GO" id="GO:0018580">
    <property type="term" value="F:nitronate monooxygenase activity"/>
    <property type="evidence" value="ECO:0007669"/>
    <property type="project" value="InterPro"/>
</dbReference>
<proteinExistence type="predicted"/>
<dbReference type="Pfam" id="PF03060">
    <property type="entry name" value="NMO"/>
    <property type="match status" value="1"/>
</dbReference>
<keyword evidence="3" id="KW-0560">Oxidoreductase</keyword>
<reference evidence="4 5" key="1">
    <citation type="submission" date="2019-03" db="EMBL/GenBank/DDBJ databases">
        <title>Genomic Encyclopedia of Type Strains, Phase IV (KMG-IV): sequencing the most valuable type-strain genomes for metagenomic binning, comparative biology and taxonomic classification.</title>
        <authorList>
            <person name="Goeker M."/>
        </authorList>
    </citation>
    <scope>NUCLEOTIDE SEQUENCE [LARGE SCALE GENOMIC DNA]</scope>
    <source>
        <strain evidence="4 5">DSM 100055</strain>
    </source>
</reference>
<dbReference type="PANTHER" id="PTHR32332:SF18">
    <property type="entry name" value="2-NITROPROPANE DIOXYGENASE"/>
    <property type="match status" value="1"/>
</dbReference>
<keyword evidence="2" id="KW-0288">FMN</keyword>
<dbReference type="AlphaFoldDB" id="A0AA46DYV7"/>
<evidence type="ECO:0000256" key="3">
    <source>
        <dbReference type="ARBA" id="ARBA00023002"/>
    </source>
</evidence>
<dbReference type="InterPro" id="IPR013785">
    <property type="entry name" value="Aldolase_TIM"/>
</dbReference>
<name>A0AA46DYV7_9FUSO</name>
<organism evidence="4 5">
    <name type="scientific">Hypnocyclicus thermotrophus</name>
    <dbReference type="NCBI Taxonomy" id="1627895"/>
    <lineage>
        <taxon>Bacteria</taxon>
        <taxon>Fusobacteriati</taxon>
        <taxon>Fusobacteriota</taxon>
        <taxon>Fusobacteriia</taxon>
        <taxon>Fusobacteriales</taxon>
        <taxon>Fusobacteriaceae</taxon>
        <taxon>Hypnocyclicus</taxon>
    </lineage>
</organism>
<evidence type="ECO:0000313" key="4">
    <source>
        <dbReference type="EMBL" id="TDT70450.1"/>
    </source>
</evidence>
<evidence type="ECO:0000256" key="1">
    <source>
        <dbReference type="ARBA" id="ARBA00022630"/>
    </source>
</evidence>
<keyword evidence="5" id="KW-1185">Reference proteome</keyword>
<dbReference type="RefSeq" id="WP_134112888.1">
    <property type="nucleotide sequence ID" value="NZ_SOBG01000004.1"/>
</dbReference>